<dbReference type="InterPro" id="IPR036361">
    <property type="entry name" value="SAP_dom_sf"/>
</dbReference>
<dbReference type="Pfam" id="PF02037">
    <property type="entry name" value="SAP"/>
    <property type="match status" value="1"/>
</dbReference>
<keyword evidence="1" id="KW-0597">Phosphoprotein</keyword>
<feature type="region of interest" description="Disordered" evidence="3">
    <location>
        <begin position="141"/>
        <end position="177"/>
    </location>
</feature>
<evidence type="ECO:0000256" key="3">
    <source>
        <dbReference type="SAM" id="MobiDB-lite"/>
    </source>
</evidence>
<dbReference type="AlphaFoldDB" id="T1IQE2"/>
<dbReference type="PANTHER" id="PTHR46551:SF1">
    <property type="entry name" value="SAP DOMAIN-CONTAINING RIBONUCLEOPROTEIN"/>
    <property type="match status" value="1"/>
</dbReference>
<reference evidence="5" key="2">
    <citation type="submission" date="2015-02" db="UniProtKB">
        <authorList>
            <consortium name="EnsemblMetazoa"/>
        </authorList>
    </citation>
    <scope>IDENTIFICATION</scope>
</reference>
<organism evidence="5 6">
    <name type="scientific">Strigamia maritima</name>
    <name type="common">European centipede</name>
    <name type="synonym">Geophilus maritimus</name>
    <dbReference type="NCBI Taxonomy" id="126957"/>
    <lineage>
        <taxon>Eukaryota</taxon>
        <taxon>Metazoa</taxon>
        <taxon>Ecdysozoa</taxon>
        <taxon>Arthropoda</taxon>
        <taxon>Myriapoda</taxon>
        <taxon>Chilopoda</taxon>
        <taxon>Pleurostigmophora</taxon>
        <taxon>Geophilomorpha</taxon>
        <taxon>Linotaeniidae</taxon>
        <taxon>Strigamia</taxon>
    </lineage>
</organism>
<comment type="similarity">
    <text evidence="2">Belongs to the SAP domain-containing ribonucleoprotein family.</text>
</comment>
<dbReference type="Gene3D" id="1.10.720.30">
    <property type="entry name" value="SAP domain"/>
    <property type="match status" value="1"/>
</dbReference>
<dbReference type="EnsemblMetazoa" id="SMAR003254-RA">
    <property type="protein sequence ID" value="SMAR003254-PA"/>
    <property type="gene ID" value="SMAR003254"/>
</dbReference>
<evidence type="ECO:0000259" key="4">
    <source>
        <dbReference type="PROSITE" id="PS50800"/>
    </source>
</evidence>
<feature type="domain" description="SAP" evidence="4">
    <location>
        <begin position="51"/>
        <end position="85"/>
    </location>
</feature>
<sequence length="270" mass="30753">MVPDVITFCFFLQPDSLISLLLNPRISRHSSIITLGIGLITITVMIKMPNYSKMKVVQLKYELVQRGAITSGKKADLIQRLQAYDYEANNNFLGKVVELPGGPPTTGFKQLTPESAMNRNEKFYLDLKNLIKNPSKTVETPIAADDEYGKSTNEVPKKRSPKKQPNESDEPKIGKRMMKTTRDYRATKKAKTMSELEEMIKLGSEIDEKRKLLAERKKLLTNLERKSNCVNCVNDDVPIEENKNIFCTIPPSFDNDDDFSHMPFPYLDID</sequence>
<feature type="compositionally biased region" description="Basic and acidic residues" evidence="3">
    <location>
        <begin position="164"/>
        <end position="173"/>
    </location>
</feature>
<dbReference type="SMART" id="SM00513">
    <property type="entry name" value="SAP"/>
    <property type="match status" value="1"/>
</dbReference>
<dbReference type="PROSITE" id="PS50800">
    <property type="entry name" value="SAP"/>
    <property type="match status" value="1"/>
</dbReference>
<protein>
    <recommendedName>
        <fullName evidence="4">SAP domain-containing protein</fullName>
    </recommendedName>
</protein>
<dbReference type="GO" id="GO:0016973">
    <property type="term" value="P:poly(A)+ mRNA export from nucleus"/>
    <property type="evidence" value="ECO:0007669"/>
    <property type="project" value="TreeGrafter"/>
</dbReference>
<dbReference type="InterPro" id="IPR003034">
    <property type="entry name" value="SAP_dom"/>
</dbReference>
<keyword evidence="6" id="KW-1185">Reference proteome</keyword>
<evidence type="ECO:0000256" key="1">
    <source>
        <dbReference type="ARBA" id="ARBA00022553"/>
    </source>
</evidence>
<proteinExistence type="inferred from homology"/>
<dbReference type="Proteomes" id="UP000014500">
    <property type="component" value="Unassembled WGS sequence"/>
</dbReference>
<evidence type="ECO:0000256" key="2">
    <source>
        <dbReference type="ARBA" id="ARBA00046328"/>
    </source>
</evidence>
<name>T1IQE2_STRMM</name>
<dbReference type="SUPFAM" id="SSF68906">
    <property type="entry name" value="SAP domain"/>
    <property type="match status" value="1"/>
</dbReference>
<evidence type="ECO:0000313" key="6">
    <source>
        <dbReference type="Proteomes" id="UP000014500"/>
    </source>
</evidence>
<dbReference type="HOGENOM" id="CLU_1031789_0_0_1"/>
<accession>T1IQE2</accession>
<reference evidence="6" key="1">
    <citation type="submission" date="2011-05" db="EMBL/GenBank/DDBJ databases">
        <authorList>
            <person name="Richards S.R."/>
            <person name="Qu J."/>
            <person name="Jiang H."/>
            <person name="Jhangiani S.N."/>
            <person name="Agravi P."/>
            <person name="Goodspeed R."/>
            <person name="Gross S."/>
            <person name="Mandapat C."/>
            <person name="Jackson L."/>
            <person name="Mathew T."/>
            <person name="Pu L."/>
            <person name="Thornton R."/>
            <person name="Saada N."/>
            <person name="Wilczek-Boney K.B."/>
            <person name="Lee S."/>
            <person name="Kovar C."/>
            <person name="Wu Y."/>
            <person name="Scherer S.E."/>
            <person name="Worley K.C."/>
            <person name="Muzny D.M."/>
            <person name="Gibbs R."/>
        </authorList>
    </citation>
    <scope>NUCLEOTIDE SEQUENCE</scope>
    <source>
        <strain evidence="6">Brora</strain>
    </source>
</reference>
<dbReference type="PANTHER" id="PTHR46551">
    <property type="entry name" value="SAP DOMAIN-CONTAINING RIBONUCLEOPROTEIN"/>
    <property type="match status" value="1"/>
</dbReference>
<dbReference type="EMBL" id="JH431306">
    <property type="status" value="NOT_ANNOTATED_CDS"/>
    <property type="molecule type" value="Genomic_DNA"/>
</dbReference>
<evidence type="ECO:0000313" key="5">
    <source>
        <dbReference type="EnsemblMetazoa" id="SMAR003254-PA"/>
    </source>
</evidence>
<dbReference type="InterPro" id="IPR052240">
    <property type="entry name" value="SAP_domain_ribonucleoprotein"/>
</dbReference>
<dbReference type="GO" id="GO:0005634">
    <property type="term" value="C:nucleus"/>
    <property type="evidence" value="ECO:0007669"/>
    <property type="project" value="TreeGrafter"/>
</dbReference>